<reference evidence="4 5" key="1">
    <citation type="submission" date="2015-12" db="EMBL/GenBank/DDBJ databases">
        <title>Draft genome sequence of Mesorhizobium sp. UFLA 01-765, a multitolerant efficient symbiont and plant-growth promoting strain isolated from Zn-mining soil using Leucaena leucocephala as a trap plant.</title>
        <authorList>
            <person name="Rangel W.M."/>
            <person name="Thijs S."/>
            <person name="Longatti S.M."/>
            <person name="Moreira F.M."/>
            <person name="Weyens N."/>
            <person name="Vangronsveld J."/>
            <person name="Van Hamme J.D."/>
            <person name="Bottos E.M."/>
            <person name="Rineau F."/>
        </authorList>
    </citation>
    <scope>NUCLEOTIDE SEQUENCE [LARGE SCALE GENOMIC DNA]</scope>
    <source>
        <strain evidence="4 5">UFLA 01-765</strain>
    </source>
</reference>
<keyword evidence="2" id="KW-0560">Oxidoreductase</keyword>
<comment type="caution">
    <text evidence="4">The sequence shown here is derived from an EMBL/GenBank/DDBJ whole genome shotgun (WGS) entry which is preliminary data.</text>
</comment>
<dbReference type="PANTHER" id="PTHR43477">
    <property type="entry name" value="DIHYDROANTICAPSIN 7-DEHYDROGENASE"/>
    <property type="match status" value="1"/>
</dbReference>
<protein>
    <submittedName>
        <fullName evidence="4">Short-chain dehydrogenase</fullName>
    </submittedName>
</protein>
<evidence type="ECO:0000256" key="2">
    <source>
        <dbReference type="ARBA" id="ARBA00023002"/>
    </source>
</evidence>
<dbReference type="NCBIfam" id="NF005075">
    <property type="entry name" value="PRK06500.1"/>
    <property type="match status" value="1"/>
</dbReference>
<evidence type="ECO:0000313" key="4">
    <source>
        <dbReference type="EMBL" id="KUM24341.1"/>
    </source>
</evidence>
<dbReference type="Pfam" id="PF13561">
    <property type="entry name" value="adh_short_C2"/>
    <property type="match status" value="1"/>
</dbReference>
<dbReference type="InterPro" id="IPR057326">
    <property type="entry name" value="KR_dom"/>
</dbReference>
<dbReference type="PANTHER" id="PTHR43477:SF1">
    <property type="entry name" value="DIHYDROANTICAPSIN 7-DEHYDROGENASE"/>
    <property type="match status" value="1"/>
</dbReference>
<dbReference type="SUPFAM" id="SSF51735">
    <property type="entry name" value="NAD(P)-binding Rossmann-fold domains"/>
    <property type="match status" value="1"/>
</dbReference>
<name>A0A101KNY6_RHILI</name>
<organism evidence="4 5">
    <name type="scientific">Rhizobium loti</name>
    <name type="common">Mesorhizobium loti</name>
    <dbReference type="NCBI Taxonomy" id="381"/>
    <lineage>
        <taxon>Bacteria</taxon>
        <taxon>Pseudomonadati</taxon>
        <taxon>Pseudomonadota</taxon>
        <taxon>Alphaproteobacteria</taxon>
        <taxon>Hyphomicrobiales</taxon>
        <taxon>Phyllobacteriaceae</taxon>
        <taxon>Mesorhizobium</taxon>
    </lineage>
</organism>
<gene>
    <name evidence="4" type="ORF">AU467_30855</name>
</gene>
<evidence type="ECO:0000313" key="5">
    <source>
        <dbReference type="Proteomes" id="UP000053176"/>
    </source>
</evidence>
<sequence>MSRLKGKATLITGGTSGIGLVTARRFIEEGARVAITGSNEGRLEEARKTLGGDVVAIAADAGDVAAQTEIARRIEAAFGKLDAVFVNAGIADLRPLDAWTEAAFDRSVDVDLKGPYFLVKALVPLLSNPSSIILSGSVNAHMGMAGTHVYSLAKAGLISLARTLSGELIGRGIRANAISPGPIDTPLNDKLGLDPEAAKARAKAVVGLVPAGRFGTAEEIANAVVFLASDECPFMVGSEMLIDGGLSIL</sequence>
<dbReference type="InterPro" id="IPR002347">
    <property type="entry name" value="SDR_fam"/>
</dbReference>
<evidence type="ECO:0000259" key="3">
    <source>
        <dbReference type="SMART" id="SM00822"/>
    </source>
</evidence>
<dbReference type="OrthoDB" id="9803333at2"/>
<dbReference type="Gene3D" id="3.40.50.720">
    <property type="entry name" value="NAD(P)-binding Rossmann-like Domain"/>
    <property type="match status" value="1"/>
</dbReference>
<dbReference type="InterPro" id="IPR051122">
    <property type="entry name" value="SDR_DHRS6-like"/>
</dbReference>
<dbReference type="AlphaFoldDB" id="A0A101KNY6"/>
<evidence type="ECO:0000256" key="1">
    <source>
        <dbReference type="ARBA" id="ARBA00006484"/>
    </source>
</evidence>
<proteinExistence type="inferred from homology"/>
<dbReference type="InterPro" id="IPR036291">
    <property type="entry name" value="NAD(P)-bd_dom_sf"/>
</dbReference>
<comment type="similarity">
    <text evidence="1">Belongs to the short-chain dehydrogenases/reductases (SDR) family.</text>
</comment>
<dbReference type="PRINTS" id="PR00081">
    <property type="entry name" value="GDHRDH"/>
</dbReference>
<dbReference type="SMART" id="SM00822">
    <property type="entry name" value="PKS_KR"/>
    <property type="match status" value="1"/>
</dbReference>
<dbReference type="FunFam" id="3.40.50.720:FF:000084">
    <property type="entry name" value="Short-chain dehydrogenase reductase"/>
    <property type="match status" value="1"/>
</dbReference>
<dbReference type="CDD" id="cd05233">
    <property type="entry name" value="SDR_c"/>
    <property type="match status" value="1"/>
</dbReference>
<dbReference type="Proteomes" id="UP000053176">
    <property type="component" value="Unassembled WGS sequence"/>
</dbReference>
<accession>A0A101KNY6</accession>
<dbReference type="EMBL" id="LPWA01000139">
    <property type="protein sequence ID" value="KUM24341.1"/>
    <property type="molecule type" value="Genomic_DNA"/>
</dbReference>
<dbReference type="GO" id="GO:0016491">
    <property type="term" value="F:oxidoreductase activity"/>
    <property type="evidence" value="ECO:0007669"/>
    <property type="project" value="UniProtKB-KW"/>
</dbReference>
<feature type="domain" description="Ketoreductase" evidence="3">
    <location>
        <begin position="7"/>
        <end position="181"/>
    </location>
</feature>